<keyword evidence="4 6" id="KW-1133">Transmembrane helix</keyword>
<feature type="transmembrane region" description="Helical" evidence="6">
    <location>
        <begin position="260"/>
        <end position="278"/>
    </location>
</feature>
<feature type="transmembrane region" description="Helical" evidence="6">
    <location>
        <begin position="710"/>
        <end position="734"/>
    </location>
</feature>
<evidence type="ECO:0000256" key="6">
    <source>
        <dbReference type="SAM" id="Phobius"/>
    </source>
</evidence>
<feature type="domain" description="SSD" evidence="7">
    <location>
        <begin position="239"/>
        <end position="359"/>
    </location>
</feature>
<dbReference type="InterPro" id="IPR050545">
    <property type="entry name" value="Mycobact_MmpL"/>
</dbReference>
<feature type="transmembrane region" description="Helical" evidence="6">
    <location>
        <begin position="334"/>
        <end position="360"/>
    </location>
</feature>
<dbReference type="InterPro" id="IPR004869">
    <property type="entry name" value="MMPL_dom"/>
</dbReference>
<keyword evidence="5 6" id="KW-0472">Membrane</keyword>
<feature type="domain" description="SSD" evidence="7">
    <location>
        <begin position="607"/>
        <end position="733"/>
    </location>
</feature>
<dbReference type="Gene3D" id="1.20.1640.10">
    <property type="entry name" value="Multidrug efflux transporter AcrB transmembrane domain"/>
    <property type="match status" value="2"/>
</dbReference>
<accession>H8I951</accession>
<dbReference type="PANTHER" id="PTHR33406:SF13">
    <property type="entry name" value="MEMBRANE PROTEIN YDFJ"/>
    <property type="match status" value="1"/>
</dbReference>
<dbReference type="InterPro" id="IPR000731">
    <property type="entry name" value="SSD"/>
</dbReference>
<keyword evidence="9" id="KW-1185">Reference proteome</keyword>
<dbReference type="STRING" id="1041930.Mtc_0283"/>
<dbReference type="Pfam" id="PF03176">
    <property type="entry name" value="MMPL"/>
    <property type="match status" value="2"/>
</dbReference>
<feature type="transmembrane region" description="Helical" evidence="6">
    <location>
        <begin position="675"/>
        <end position="698"/>
    </location>
</feature>
<reference evidence="8 9" key="1">
    <citation type="journal article" date="2012" name="J. Bacteriol.">
        <title>Complete genome sequence of a thermophilic methanogen, Methanocella conradii HZ254, isolated from Chinese rice field soil.</title>
        <authorList>
            <person name="Lu Z."/>
            <person name="Lu Y."/>
        </authorList>
    </citation>
    <scope>NUCLEOTIDE SEQUENCE [LARGE SCALE GENOMIC DNA]</scope>
    <source>
        <strain evidence="9">DSM 24694 / JCM 17849 / CGMCC 1.5162 / HZ254</strain>
    </source>
</reference>
<proteinExistence type="predicted"/>
<sequence>MAGIGEAVGRLIKGNSYLIVLAALILIALALAYAGRIYMATGTETFVSKDSQIYRDIDYYNKNFQSTTFLILVTSDDVLDPAVLKALEDMDEQIRCNPKVANVTGLHTFVRQASKLAYGNEEIPDNRADIVRLLSSAPEGAAFIVPNERHAIVTVELQGNVDEKDEPSILEDVKRAIEWSPLPPGTSAVVTGKTAMMLEVQQEMMRSMMAMLATAIALMVIALWLAFGHASWRLLPLPIVLAGIIYTGGMMGLAGVPLTMVSMAVFPILIGLGVEYAIQFHNRMMEELGSGKAPGDAVVSTVKNIGPPVFYSMLTTSLGFLSILQSPLPMIHDFGLMCMIGIIVCFLTALFLLTSTLFILARLGAIKASAAAPGRIEKAIGRVAETTTRHPIVVVIAILAMLIGYSIDPLVGVEIDASSYAPQDLPSVVLFRTLTAIVGYKTDDLVVQVKAPDIASPETIRWIDWLSGYERRNNPDVLMVGSVATMLRQYNNDTLPDSKEAIAKAMDSVPPNMLKQYVDDFRTTSVVKMTVQDHPTDVKISGLERVQRDIEFYPPPPGISASLGGQSMMTEMIFGSLTSDRLTMTAWGGFCVLSCLLFVYRGNWVKAVVPVIAVTIVTGLSCVIMLLLHMKYTPLSVTLGSLTIGIGIDFSILHMERYYEEKARGLPPARAMEVATARIGNAIFASASTVIAGFGALAMSSFPILSNFGVVTIIDFLLALMSAFVIMPPLLVALDTWQSGRKAKSEVSA</sequence>
<dbReference type="HOGENOM" id="CLU_008861_2_0_2"/>
<dbReference type="KEGG" id="mez:Mtc_0283"/>
<evidence type="ECO:0000259" key="7">
    <source>
        <dbReference type="PROSITE" id="PS50156"/>
    </source>
</evidence>
<feature type="transmembrane region" description="Helical" evidence="6">
    <location>
        <begin position="634"/>
        <end position="654"/>
    </location>
</feature>
<dbReference type="PROSITE" id="PS50156">
    <property type="entry name" value="SSD"/>
    <property type="match status" value="2"/>
</dbReference>
<evidence type="ECO:0000256" key="4">
    <source>
        <dbReference type="ARBA" id="ARBA00022989"/>
    </source>
</evidence>
<keyword evidence="2" id="KW-1003">Cell membrane</keyword>
<dbReference type="eggNOG" id="arCOG02174">
    <property type="taxonomic scope" value="Archaea"/>
</dbReference>
<evidence type="ECO:0000313" key="8">
    <source>
        <dbReference type="EMBL" id="AFC99054.1"/>
    </source>
</evidence>
<dbReference type="AlphaFoldDB" id="H8I951"/>
<feature type="transmembrane region" description="Helical" evidence="6">
    <location>
        <begin position="309"/>
        <end position="328"/>
    </location>
</feature>
<evidence type="ECO:0000256" key="1">
    <source>
        <dbReference type="ARBA" id="ARBA00004651"/>
    </source>
</evidence>
<dbReference type="NCBIfam" id="TIGR00921">
    <property type="entry name" value="2A067"/>
    <property type="match status" value="1"/>
</dbReference>
<evidence type="ECO:0000256" key="5">
    <source>
        <dbReference type="ARBA" id="ARBA00023136"/>
    </source>
</evidence>
<dbReference type="GO" id="GO:0005886">
    <property type="term" value="C:plasma membrane"/>
    <property type="evidence" value="ECO:0007669"/>
    <property type="project" value="UniProtKB-SubCell"/>
</dbReference>
<comment type="subcellular location">
    <subcellularLocation>
        <location evidence="1">Cell membrane</location>
        <topology evidence="1">Multi-pass membrane protein</topology>
    </subcellularLocation>
</comment>
<organism evidence="8 9">
    <name type="scientific">Methanocella conradii (strain DSM 24694 / JCM 17849 / CGMCC 1.5162 / HZ254)</name>
    <dbReference type="NCBI Taxonomy" id="1041930"/>
    <lineage>
        <taxon>Archaea</taxon>
        <taxon>Methanobacteriati</taxon>
        <taxon>Methanobacteriota</taxon>
        <taxon>Stenosarchaea group</taxon>
        <taxon>Methanomicrobia</taxon>
        <taxon>Methanocellales</taxon>
        <taxon>Methanocellaceae</taxon>
        <taxon>Methanocella</taxon>
    </lineage>
</organism>
<keyword evidence="3 6" id="KW-0812">Transmembrane</keyword>
<protein>
    <submittedName>
        <fullName evidence="8">Efflux transporter, putative hydrophobe/amphiphile Efflux-3 (HAE3) Family</fullName>
    </submittedName>
</protein>
<dbReference type="PANTHER" id="PTHR33406">
    <property type="entry name" value="MEMBRANE PROTEIN MJ1562-RELATED"/>
    <property type="match status" value="1"/>
</dbReference>
<dbReference type="SUPFAM" id="SSF82866">
    <property type="entry name" value="Multidrug efflux transporter AcrB transmembrane domain"/>
    <property type="match status" value="2"/>
</dbReference>
<dbReference type="EMBL" id="CP003243">
    <property type="protein sequence ID" value="AFC99054.1"/>
    <property type="molecule type" value="Genomic_DNA"/>
</dbReference>
<evidence type="ECO:0000256" key="3">
    <source>
        <dbReference type="ARBA" id="ARBA00022692"/>
    </source>
</evidence>
<feature type="transmembrane region" description="Helical" evidence="6">
    <location>
        <begin position="607"/>
        <end position="628"/>
    </location>
</feature>
<feature type="transmembrane region" description="Helical" evidence="6">
    <location>
        <begin position="208"/>
        <end position="227"/>
    </location>
</feature>
<evidence type="ECO:0000256" key="2">
    <source>
        <dbReference type="ARBA" id="ARBA00022475"/>
    </source>
</evidence>
<dbReference type="Proteomes" id="UP000005233">
    <property type="component" value="Chromosome"/>
</dbReference>
<feature type="transmembrane region" description="Helical" evidence="6">
    <location>
        <begin position="582"/>
        <end position="600"/>
    </location>
</feature>
<evidence type="ECO:0000313" key="9">
    <source>
        <dbReference type="Proteomes" id="UP000005233"/>
    </source>
</evidence>
<gene>
    <name evidence="8" type="ordered locus">Mtc_0283</name>
</gene>
<feature type="transmembrane region" description="Helical" evidence="6">
    <location>
        <begin position="390"/>
        <end position="407"/>
    </location>
</feature>
<name>H8I951_METCZ</name>